<keyword evidence="2 3" id="KW-0802">TPR repeat</keyword>
<dbReference type="EMBL" id="CP042817">
    <property type="protein sequence ID" value="QEJ96602.1"/>
    <property type="molecule type" value="Genomic_DNA"/>
</dbReference>
<dbReference type="SUPFAM" id="SSF48452">
    <property type="entry name" value="TPR-like"/>
    <property type="match status" value="1"/>
</dbReference>
<evidence type="ECO:0000313" key="4">
    <source>
        <dbReference type="EMBL" id="CEM62339.1"/>
    </source>
</evidence>
<evidence type="ECO:0000256" key="2">
    <source>
        <dbReference type="ARBA" id="ARBA00022803"/>
    </source>
</evidence>
<reference evidence="4" key="1">
    <citation type="submission" date="2015-01" db="EMBL/GenBank/DDBJ databases">
        <authorList>
            <person name="Xiang T."/>
            <person name="Song Y."/>
            <person name="Huang L."/>
            <person name="Wang B."/>
            <person name="Wu P."/>
        </authorList>
    </citation>
    <scope>NUCLEOTIDE SEQUENCE [LARGE SCALE GENOMIC DNA]</scope>
    <source>
        <strain evidence="4">V1</strain>
    </source>
</reference>
<evidence type="ECO:0000256" key="1">
    <source>
        <dbReference type="ARBA" id="ARBA00022737"/>
    </source>
</evidence>
<dbReference type="InterPro" id="IPR011990">
    <property type="entry name" value="TPR-like_helical_dom_sf"/>
</dbReference>
<dbReference type="Gene3D" id="1.25.40.10">
    <property type="entry name" value="Tetratricopeptide repeat domain"/>
    <property type="match status" value="2"/>
</dbReference>
<dbReference type="PANTHER" id="PTHR44943:SF8">
    <property type="entry name" value="TPR REPEAT-CONTAINING PROTEIN MJ0263"/>
    <property type="match status" value="1"/>
</dbReference>
<dbReference type="SMART" id="SM00028">
    <property type="entry name" value="TPR"/>
    <property type="match status" value="4"/>
</dbReference>
<dbReference type="PROSITE" id="PS50005">
    <property type="entry name" value="TPR"/>
    <property type="match status" value="2"/>
</dbReference>
<evidence type="ECO:0000313" key="7">
    <source>
        <dbReference type="Proteomes" id="UP000323594"/>
    </source>
</evidence>
<dbReference type="AlphaFoldDB" id="A0A0B7GUJ3"/>
<dbReference type="InterPro" id="IPR051685">
    <property type="entry name" value="Ycf3/AcsC/BcsC/TPR_MFPF"/>
</dbReference>
<evidence type="ECO:0000313" key="6">
    <source>
        <dbReference type="Proteomes" id="UP000042527"/>
    </source>
</evidence>
<reference evidence="5 7" key="3">
    <citation type="submission" date="2019-08" db="EMBL/GenBank/DDBJ databases">
        <authorList>
            <person name="Kuhnert P."/>
        </authorList>
    </citation>
    <scope>NUCLEOTIDE SEQUENCE [LARGE SCALE GENOMIC DNA]</scope>
    <source>
        <strain evidence="5 7">B36.5</strain>
    </source>
</reference>
<dbReference type="PANTHER" id="PTHR44943">
    <property type="entry name" value="CELLULOSE SYNTHASE OPERON PROTEIN C"/>
    <property type="match status" value="1"/>
</dbReference>
<dbReference type="EMBL" id="CDNC01000023">
    <property type="protein sequence ID" value="CEM62339.1"/>
    <property type="molecule type" value="Genomic_DNA"/>
</dbReference>
<gene>
    <name evidence="5" type="ORF">FUT82_00300</name>
    <name evidence="4" type="ORF">TPHV1_30234</name>
</gene>
<reference evidence="6" key="2">
    <citation type="submission" date="2015-01" db="EMBL/GenBank/DDBJ databases">
        <authorList>
            <person name="Manzoor Shahid"/>
            <person name="Zubair Saima"/>
        </authorList>
    </citation>
    <scope>NUCLEOTIDE SEQUENCE [LARGE SCALE GENOMIC DNA]</scope>
    <source>
        <strain evidence="6">V1</strain>
    </source>
</reference>
<keyword evidence="6" id="KW-1185">Reference proteome</keyword>
<dbReference type="Pfam" id="PF13432">
    <property type="entry name" value="TPR_16"/>
    <property type="match status" value="2"/>
</dbReference>
<name>A0A0B7GUJ3_TREPH</name>
<protein>
    <submittedName>
        <fullName evidence="4">Tetratricopeptide repeat protein</fullName>
    </submittedName>
</protein>
<accession>A0A0B7GUJ3</accession>
<dbReference type="Pfam" id="PF13181">
    <property type="entry name" value="TPR_8"/>
    <property type="match status" value="1"/>
</dbReference>
<dbReference type="InterPro" id="IPR019734">
    <property type="entry name" value="TPR_rpt"/>
</dbReference>
<dbReference type="Proteomes" id="UP000323594">
    <property type="component" value="Chromosome"/>
</dbReference>
<dbReference type="OrthoDB" id="358925at2"/>
<dbReference type="Proteomes" id="UP000042527">
    <property type="component" value="Unassembled WGS sequence"/>
</dbReference>
<organism evidence="4 6">
    <name type="scientific">Treponema phagedenis</name>
    <dbReference type="NCBI Taxonomy" id="162"/>
    <lineage>
        <taxon>Bacteria</taxon>
        <taxon>Pseudomonadati</taxon>
        <taxon>Spirochaetota</taxon>
        <taxon>Spirochaetia</taxon>
        <taxon>Spirochaetales</taxon>
        <taxon>Treponemataceae</taxon>
        <taxon>Treponema</taxon>
    </lineage>
</organism>
<proteinExistence type="predicted"/>
<keyword evidence="1" id="KW-0677">Repeat</keyword>
<feature type="repeat" description="TPR" evidence="3">
    <location>
        <begin position="126"/>
        <end position="159"/>
    </location>
</feature>
<evidence type="ECO:0000313" key="5">
    <source>
        <dbReference type="EMBL" id="QEJ96602.1"/>
    </source>
</evidence>
<sequence length="207" mass="24366">MVSQLKKKSVFFISFIFYFLALLQAQDALLLYRSREYEQAIDTCKNEIKRNPKNLDSYVILSWALVGAGKYQEALDWSQKGRQLSIYDPRLIEIQAEALFYLGKNEEALKYFQNYISYAPNGVRQAVVYYFMGEIYLRLSKFRHADMAFSAALQLNSLNSEWWARLGYARERAKENRYSLEAYNRALELNKNLIDAQKGKERLLKNF</sequence>
<evidence type="ECO:0000256" key="3">
    <source>
        <dbReference type="PROSITE-ProRule" id="PRU00339"/>
    </source>
</evidence>
<feature type="repeat" description="TPR" evidence="3">
    <location>
        <begin position="160"/>
        <end position="193"/>
    </location>
</feature>